<proteinExistence type="inferred from homology"/>
<evidence type="ECO:0000313" key="8">
    <source>
        <dbReference type="Proteomes" id="UP000501346"/>
    </source>
</evidence>
<dbReference type="InterPro" id="IPR029044">
    <property type="entry name" value="Nucleotide-diphossugar_trans"/>
</dbReference>
<keyword evidence="4 7" id="KW-0808">Transferase</keyword>
<organism evidence="7 8">
    <name type="scientific">Saccharomyces pastorianus</name>
    <name type="common">Lager yeast</name>
    <name type="synonym">Saccharomyces cerevisiae x Saccharomyces eubayanus</name>
    <dbReference type="NCBI Taxonomy" id="27292"/>
    <lineage>
        <taxon>Eukaryota</taxon>
        <taxon>Fungi</taxon>
        <taxon>Dikarya</taxon>
        <taxon>Ascomycota</taxon>
        <taxon>Saccharomycotina</taxon>
        <taxon>Saccharomycetes</taxon>
        <taxon>Saccharomycetales</taxon>
        <taxon>Saccharomycetaceae</taxon>
        <taxon>Saccharomyces</taxon>
    </lineage>
</organism>
<comment type="similarity">
    <text evidence="3">Belongs to the MNN1/MNT family.</text>
</comment>
<dbReference type="GO" id="GO:0046354">
    <property type="term" value="P:mannan biosynthetic process"/>
    <property type="evidence" value="ECO:0007669"/>
    <property type="project" value="TreeGrafter"/>
</dbReference>
<keyword evidence="8" id="KW-1185">Reference proteome</keyword>
<keyword evidence="7" id="KW-0328">Glycosyltransferase</keyword>
<dbReference type="PANTHER" id="PTHR31646">
    <property type="entry name" value="ALPHA-1,2-MANNOSYLTRANSFERASE MNN2"/>
    <property type="match status" value="1"/>
</dbReference>
<dbReference type="GO" id="GO:0000026">
    <property type="term" value="F:alpha-1,2-mannosyltransferase activity"/>
    <property type="evidence" value="ECO:0007669"/>
    <property type="project" value="TreeGrafter"/>
</dbReference>
<dbReference type="Gene3D" id="3.90.550.10">
    <property type="entry name" value="Spore Coat Polysaccharide Biosynthesis Protein SpsA, Chain A"/>
    <property type="match status" value="1"/>
</dbReference>
<evidence type="ECO:0000256" key="1">
    <source>
        <dbReference type="ARBA" id="ARBA00004555"/>
    </source>
</evidence>
<accession>A0A6C1DTD1</accession>
<keyword evidence="6" id="KW-0325">Glycoprotein</keyword>
<comment type="pathway">
    <text evidence="2">Protein modification; protein glycosylation.</text>
</comment>
<evidence type="ECO:0000256" key="2">
    <source>
        <dbReference type="ARBA" id="ARBA00004922"/>
    </source>
</evidence>
<evidence type="ECO:0000256" key="5">
    <source>
        <dbReference type="ARBA" id="ARBA00023034"/>
    </source>
</evidence>
<comment type="subcellular location">
    <subcellularLocation>
        <location evidence="1">Golgi apparatus</location>
    </subcellularLocation>
</comment>
<keyword evidence="5" id="KW-0333">Golgi apparatus</keyword>
<dbReference type="GO" id="GO:0005794">
    <property type="term" value="C:Golgi apparatus"/>
    <property type="evidence" value="ECO:0007669"/>
    <property type="project" value="UniProtKB-SubCell"/>
</dbReference>
<dbReference type="PANTHER" id="PTHR31646:SF6">
    <property type="entry name" value="ALPHA-1,2-MANNOSYLTRANSFERASE MNN5"/>
    <property type="match status" value="1"/>
</dbReference>
<evidence type="ECO:0000256" key="3">
    <source>
        <dbReference type="ARBA" id="ARBA00009105"/>
    </source>
</evidence>
<dbReference type="SUPFAM" id="SSF53448">
    <property type="entry name" value="Nucleotide-diphospho-sugar transferases"/>
    <property type="match status" value="1"/>
</dbReference>
<dbReference type="InterPro" id="IPR022751">
    <property type="entry name" value="Alpha_mannosyltransferase"/>
</dbReference>
<dbReference type="EMBL" id="CP048991">
    <property type="protein sequence ID" value="QID80296.1"/>
    <property type="molecule type" value="Genomic_DNA"/>
</dbReference>
<name>A0A6C1DTD1_SACPS</name>
<dbReference type="AlphaFoldDB" id="A0A6C1DTD1"/>
<evidence type="ECO:0000313" key="7">
    <source>
        <dbReference type="EMBL" id="QID80296.1"/>
    </source>
</evidence>
<sequence>MLIRLKKRKILQVIVSAVVLILFFCSVHNDVSSSWLYGKKLRLPVLTRSNLKNNFYTILVQAIAENKPTDSSPDLSKLHGAEGCSFANNVAAHDSGHDSDLSYESLSKCYNLNKTVQESLREVHSKFTDTLSGKLNFSIPQREALFSGSEGIVTIGGGKYSVLAYTMIKKLRDTGTTLPIEVIIPPQDEGEDDFCKNWLPKFNGKCIYFSDIVPSKPLSDLKLTHFQLKVFGLIISSFKRIIFLDADNYAVKNLDLAFNTTSFNDTGLILWPDFWRRVTPPAFYNIIGSSIDIGKRVRFVSDDISPVSRYDPFVSNSNDYTPKERQEHFLKHVPLHDLDGTMPDLSSESGQMVIDKIRHFNTLLLALYYNVYGPTWYYKMISQGTAGEGDKDTFVAAAHALNMPYYQVRTKFEFDGFFYQKDDYKGLALLQHDFEQDYKQYQKAQQKVKANIEEFSKLDPDYTLDNGFLKTLMVNDDGSDLDIMFIHASFYKADPWTLYHENRFIGPNGEQVRGFRKPHRYGMDFELFLFNDMRGSFCTTPKSQVIKFKYFTDKVNTPEWDAMCEYLTNHVNYLESTHKEAMGEKN</sequence>
<dbReference type="FunFam" id="3.90.550.10:FF:000177">
    <property type="entry name" value="MNN5p Alpha-1,2-mannosyltransferase"/>
    <property type="match status" value="1"/>
</dbReference>
<dbReference type="Proteomes" id="UP000501346">
    <property type="component" value="Chromosome ScX-SeX"/>
</dbReference>
<evidence type="ECO:0000256" key="6">
    <source>
        <dbReference type="ARBA" id="ARBA00023180"/>
    </source>
</evidence>
<evidence type="ECO:0000256" key="4">
    <source>
        <dbReference type="ARBA" id="ARBA00022679"/>
    </source>
</evidence>
<protein>
    <submittedName>
        <fullName evidence="7">Alpha-1 2-mannosyltransferase</fullName>
    </submittedName>
</protein>
<reference evidence="7 8" key="1">
    <citation type="journal article" date="2019" name="BMC Genomics">
        <title>Chromosome level assembly and comparative genome analysis confirm lager-brewing yeasts originated from a single hybridization.</title>
        <authorList>
            <person name="Salazar A.N."/>
            <person name="Gorter de Vries A.R."/>
            <person name="van den Broek M."/>
            <person name="Brouwers N."/>
            <person name="de la Torre Cortes P."/>
            <person name="Kuijpers N.G.A."/>
            <person name="Daran J.G."/>
            <person name="Abeel T."/>
        </authorList>
    </citation>
    <scope>NUCLEOTIDE SEQUENCE [LARGE SCALE GENOMIC DNA]</scope>
    <source>
        <strain evidence="7 8">CBS 1483</strain>
    </source>
</reference>
<gene>
    <name evidence="7" type="primary">MNN5_1</name>
    <name evidence="7" type="ORF">GRS66_002612</name>
</gene>
<dbReference type="OrthoDB" id="430354at2759"/>
<dbReference type="Pfam" id="PF11051">
    <property type="entry name" value="Mannosyl_trans3"/>
    <property type="match status" value="1"/>
</dbReference>